<dbReference type="EMBL" id="CAJNOJ010002232">
    <property type="protein sequence ID" value="CAF1558430.1"/>
    <property type="molecule type" value="Genomic_DNA"/>
</dbReference>
<evidence type="ECO:0000313" key="2">
    <source>
        <dbReference type="EMBL" id="CAF1558430.1"/>
    </source>
</evidence>
<feature type="transmembrane region" description="Helical" evidence="1">
    <location>
        <begin position="15"/>
        <end position="34"/>
    </location>
</feature>
<gene>
    <name evidence="2" type="ORF">EDS130_LOCUS46444</name>
</gene>
<protein>
    <submittedName>
        <fullName evidence="2">Uncharacterized protein</fullName>
    </submittedName>
</protein>
<evidence type="ECO:0000313" key="3">
    <source>
        <dbReference type="Proteomes" id="UP000663852"/>
    </source>
</evidence>
<accession>A0A815XK63</accession>
<reference evidence="2" key="1">
    <citation type="submission" date="2021-02" db="EMBL/GenBank/DDBJ databases">
        <authorList>
            <person name="Nowell W R."/>
        </authorList>
    </citation>
    <scope>NUCLEOTIDE SEQUENCE</scope>
</reference>
<organism evidence="2 3">
    <name type="scientific">Adineta ricciae</name>
    <name type="common">Rotifer</name>
    <dbReference type="NCBI Taxonomy" id="249248"/>
    <lineage>
        <taxon>Eukaryota</taxon>
        <taxon>Metazoa</taxon>
        <taxon>Spiralia</taxon>
        <taxon>Gnathifera</taxon>
        <taxon>Rotifera</taxon>
        <taxon>Eurotatoria</taxon>
        <taxon>Bdelloidea</taxon>
        <taxon>Adinetida</taxon>
        <taxon>Adinetidae</taxon>
        <taxon>Adineta</taxon>
    </lineage>
</organism>
<proteinExistence type="predicted"/>
<evidence type="ECO:0000256" key="1">
    <source>
        <dbReference type="SAM" id="Phobius"/>
    </source>
</evidence>
<comment type="caution">
    <text evidence="2">The sequence shown here is derived from an EMBL/GenBank/DDBJ whole genome shotgun (WGS) entry which is preliminary data.</text>
</comment>
<sequence length="81" mass="9053">MAINEESKNFHIEHLFSVFSLVPSIFYIIFLSFIELDQIVGIFLIDQYVYVCSDYGDVGGDLDGFHSSCGACSIQLVTSFS</sequence>
<keyword evidence="1" id="KW-1133">Transmembrane helix</keyword>
<name>A0A815XK63_ADIRI</name>
<dbReference type="Proteomes" id="UP000663852">
    <property type="component" value="Unassembled WGS sequence"/>
</dbReference>
<keyword evidence="1" id="KW-0472">Membrane</keyword>
<keyword evidence="1" id="KW-0812">Transmembrane</keyword>
<feature type="non-terminal residue" evidence="2">
    <location>
        <position position="1"/>
    </location>
</feature>
<dbReference type="AlphaFoldDB" id="A0A815XK63"/>